<dbReference type="PROSITE" id="PS51257">
    <property type="entry name" value="PROKAR_LIPOPROTEIN"/>
    <property type="match status" value="1"/>
</dbReference>
<dbReference type="EMBL" id="CP071090">
    <property type="protein sequence ID" value="QSQ19897.1"/>
    <property type="molecule type" value="Genomic_DNA"/>
</dbReference>
<sequence length="447" mass="47610">MRRHAWVLGTALALVGCGKDNPGNPDAGNKPPDDPNANSPFTRLVVDSDPSEFHQIASIAMAVGPQDRIGMAYFVKLSTQTQNTADFELRYREFDGGTLKPAEVVAKVQRVYGVSLAFGQDGQPAVTYLGGGRDNSTFWYQSDLAVAYRSAAGTWTERVPVTMSNQAAAGNPVSDSGFLVGLNPSIVFSGNQALVAYRDGHQGNFGRQDWESSDVEMAVGGPTSWQYRMVAPSGDNKLGYGGHIQLIMAGAQPAIIYDKAPESALASGSDVMFQRRNTDGTTWSAPVRVQAVENAQLGPSVAYDATVGFGIATLEKIGDKLTYVDCDGLSATKCTAAGDWSTPDPVFNSGTGGWYPSLAFDPVNHEPSIAFYNCALESGRNDTGCNPNDDELVVSTRISGIWRETLVDAGGGWAPKLAYLSNGKRVILYRAPVVASDNGTLKLAVEK</sequence>
<accession>A0ABX7NQU8</accession>
<proteinExistence type="predicted"/>
<name>A0ABX7NQU8_9BACT</name>
<organism evidence="2 3">
    <name type="scientific">Pyxidicoccus parkwayensis</name>
    <dbReference type="NCBI Taxonomy" id="2813578"/>
    <lineage>
        <taxon>Bacteria</taxon>
        <taxon>Pseudomonadati</taxon>
        <taxon>Myxococcota</taxon>
        <taxon>Myxococcia</taxon>
        <taxon>Myxococcales</taxon>
        <taxon>Cystobacterineae</taxon>
        <taxon>Myxococcaceae</taxon>
        <taxon>Pyxidicoccus</taxon>
    </lineage>
</organism>
<dbReference type="Proteomes" id="UP000662747">
    <property type="component" value="Chromosome"/>
</dbReference>
<gene>
    <name evidence="2" type="ORF">JY651_32045</name>
</gene>
<feature type="region of interest" description="Disordered" evidence="1">
    <location>
        <begin position="19"/>
        <end position="39"/>
    </location>
</feature>
<evidence type="ECO:0008006" key="4">
    <source>
        <dbReference type="Google" id="ProtNLM"/>
    </source>
</evidence>
<dbReference type="RefSeq" id="WP_206721478.1">
    <property type="nucleotide sequence ID" value="NZ_CP071090.1"/>
</dbReference>
<evidence type="ECO:0000256" key="1">
    <source>
        <dbReference type="SAM" id="MobiDB-lite"/>
    </source>
</evidence>
<evidence type="ECO:0000313" key="3">
    <source>
        <dbReference type="Proteomes" id="UP000662747"/>
    </source>
</evidence>
<reference evidence="2 3" key="1">
    <citation type="submission" date="2021-02" db="EMBL/GenBank/DDBJ databases">
        <title>De Novo genome assembly of isolated myxobacteria.</title>
        <authorList>
            <person name="Stevens D.C."/>
        </authorList>
    </citation>
    <scope>NUCLEOTIDE SEQUENCE [LARGE SCALE GENOMIC DNA]</scope>
    <source>
        <strain evidence="3">SCPEA02</strain>
    </source>
</reference>
<keyword evidence="3" id="KW-1185">Reference proteome</keyword>
<evidence type="ECO:0000313" key="2">
    <source>
        <dbReference type="EMBL" id="QSQ19897.1"/>
    </source>
</evidence>
<protein>
    <recommendedName>
        <fullName evidence="4">Lipoprotein</fullName>
    </recommendedName>
</protein>